<organism evidence="1 2">
    <name type="scientific">Vulcanisaeta moutnovskia (strain 768-28)</name>
    <dbReference type="NCBI Taxonomy" id="985053"/>
    <lineage>
        <taxon>Archaea</taxon>
        <taxon>Thermoproteota</taxon>
        <taxon>Thermoprotei</taxon>
        <taxon>Thermoproteales</taxon>
        <taxon>Thermoproteaceae</taxon>
        <taxon>Vulcanisaeta</taxon>
    </lineage>
</organism>
<dbReference type="AlphaFoldDB" id="F0QT51"/>
<name>F0QT51_VULM7</name>
<reference evidence="1 2" key="1">
    <citation type="journal article" date="2011" name="J. Bacteriol.">
        <title>Complete genome sequence of 'Vulcanisaeta moutnovskia' strain 768-28, a novel member of the hyperthermophilic crenarchaeal genus vulcanisaeta.</title>
        <authorList>
            <person name="Gumerov V.M."/>
            <person name="Mardanov A.V."/>
            <person name="Beletsky A.V."/>
            <person name="Prokofeva M.I."/>
            <person name="Bonch-Osmolovskaya E.A."/>
            <person name="Ravin N.V."/>
            <person name="Skryabin K.G."/>
        </authorList>
    </citation>
    <scope>NUCLEOTIDE SEQUENCE [LARGE SCALE GENOMIC DNA]</scope>
    <source>
        <strain evidence="1 2">768-28</strain>
    </source>
</reference>
<keyword evidence="2" id="KW-1185">Reference proteome</keyword>
<dbReference type="EMBL" id="CP002529">
    <property type="protein sequence ID" value="ADY01640.1"/>
    <property type="molecule type" value="Genomic_DNA"/>
</dbReference>
<dbReference type="eggNOG" id="arCOG13791">
    <property type="taxonomic scope" value="Archaea"/>
</dbReference>
<proteinExistence type="predicted"/>
<protein>
    <submittedName>
        <fullName evidence="1">Uncharacterized protein</fullName>
    </submittedName>
</protein>
<dbReference type="OrthoDB" id="376313at2157"/>
<sequence>MKKVLKCPGICLDKFLDCAFRAIIEAKLDLVDKDEALDALWEYLVNIDYEVKLLEKRINTSKTTEEGTT</sequence>
<dbReference type="RefSeq" id="WP_013604802.1">
    <property type="nucleotide sequence ID" value="NC_015151.1"/>
</dbReference>
<dbReference type="Proteomes" id="UP000007485">
    <property type="component" value="Chromosome"/>
</dbReference>
<dbReference type="KEGG" id="vmo:VMUT_1435"/>
<dbReference type="HOGENOM" id="CLU_2766331_0_0_2"/>
<evidence type="ECO:0000313" key="2">
    <source>
        <dbReference type="Proteomes" id="UP000007485"/>
    </source>
</evidence>
<gene>
    <name evidence="1" type="ordered locus">VMUT_1435</name>
</gene>
<accession>F0QT51</accession>
<dbReference type="GeneID" id="10290029"/>
<evidence type="ECO:0000313" key="1">
    <source>
        <dbReference type="EMBL" id="ADY01640.1"/>
    </source>
</evidence>